<dbReference type="AlphaFoldDB" id="A0A0K9YX57"/>
<dbReference type="Proteomes" id="UP000036834">
    <property type="component" value="Unassembled WGS sequence"/>
</dbReference>
<feature type="transmembrane region" description="Helical" evidence="1">
    <location>
        <begin position="194"/>
        <end position="215"/>
    </location>
</feature>
<name>A0A0K9YX57_9BACL</name>
<dbReference type="Proteomes" id="UP000319578">
    <property type="component" value="Unassembled WGS sequence"/>
</dbReference>
<feature type="transmembrane region" description="Helical" evidence="1">
    <location>
        <begin position="170"/>
        <end position="188"/>
    </location>
</feature>
<keyword evidence="5" id="KW-1185">Reference proteome</keyword>
<dbReference type="OrthoDB" id="1796359at2"/>
<reference evidence="3" key="2">
    <citation type="submission" date="2015-07" db="EMBL/GenBank/DDBJ databases">
        <title>MeaNS - Measles Nucleotide Surveillance Program.</title>
        <authorList>
            <person name="Tran T."/>
            <person name="Druce J."/>
        </authorList>
    </citation>
    <scope>NUCLEOTIDE SEQUENCE</scope>
    <source>
        <strain evidence="3">DSM 9887</strain>
    </source>
</reference>
<reference evidence="2 5" key="3">
    <citation type="submission" date="2019-06" db="EMBL/GenBank/DDBJ databases">
        <title>Whole genome shotgun sequence of Brevibacillus reuszeri NBRC 15719.</title>
        <authorList>
            <person name="Hosoyama A."/>
            <person name="Uohara A."/>
            <person name="Ohji S."/>
            <person name="Ichikawa N."/>
        </authorList>
    </citation>
    <scope>NUCLEOTIDE SEQUENCE [LARGE SCALE GENOMIC DNA]</scope>
    <source>
        <strain evidence="2 5">NBRC 15719</strain>
    </source>
</reference>
<feature type="transmembrane region" description="Helical" evidence="1">
    <location>
        <begin position="141"/>
        <end position="158"/>
    </location>
</feature>
<dbReference type="RefSeq" id="WP_049737262.1">
    <property type="nucleotide sequence ID" value="NZ_BJON01000008.1"/>
</dbReference>
<keyword evidence="1" id="KW-0812">Transmembrane</keyword>
<evidence type="ECO:0000313" key="3">
    <source>
        <dbReference type="EMBL" id="KNB73268.1"/>
    </source>
</evidence>
<evidence type="ECO:0000313" key="4">
    <source>
        <dbReference type="Proteomes" id="UP000036834"/>
    </source>
</evidence>
<feature type="transmembrane region" description="Helical" evidence="1">
    <location>
        <begin position="112"/>
        <end position="135"/>
    </location>
</feature>
<comment type="caution">
    <text evidence="3">The sequence shown here is derived from an EMBL/GenBank/DDBJ whole genome shotgun (WGS) entry which is preliminary data.</text>
</comment>
<feature type="transmembrane region" description="Helical" evidence="1">
    <location>
        <begin position="12"/>
        <end position="32"/>
    </location>
</feature>
<reference evidence="4" key="1">
    <citation type="submission" date="2015-07" db="EMBL/GenBank/DDBJ databases">
        <title>Genome sequencing project for genomic taxonomy and phylogenomics of Bacillus-like bacteria.</title>
        <authorList>
            <person name="Liu B."/>
            <person name="Wang J."/>
            <person name="Zhu Y."/>
            <person name="Liu G."/>
            <person name="Chen Q."/>
            <person name="Chen Z."/>
            <person name="Lan J."/>
            <person name="Che J."/>
            <person name="Ge C."/>
            <person name="Shi H."/>
            <person name="Pan Z."/>
            <person name="Liu X."/>
        </authorList>
    </citation>
    <scope>NUCLEOTIDE SEQUENCE [LARGE SCALE GENOMIC DNA]</scope>
    <source>
        <strain evidence="4">DSM 9887</strain>
    </source>
</reference>
<feature type="transmembrane region" description="Helical" evidence="1">
    <location>
        <begin position="44"/>
        <end position="66"/>
    </location>
</feature>
<dbReference type="EMBL" id="BJON01000008">
    <property type="protein sequence ID" value="GED68370.1"/>
    <property type="molecule type" value="Genomic_DNA"/>
</dbReference>
<proteinExistence type="predicted"/>
<sequence length="231" mass="25935">MSDAFQLGPLLVKMSMLAAVVSLACGFLAITLRLKKEKVERAAIIELLSNAVFLAFLIWKLSYILLHFSKAIQNPSSILYFSGGENGAWLAAVAVMIYLVRGIRKKAITVHLVVLAFATGFLAASGIYHMLTVLLENSDRWFYIQQVVIHAIFLWWLFTSKQDQTTMSFWLTLSLWFGISQVYVQFFIDTRNTLFLGLSKTQIAFYLLSLLALFLSSRLQTPVTGGSSDET</sequence>
<accession>A0A0K9YX57</accession>
<keyword evidence="1" id="KW-1133">Transmembrane helix</keyword>
<evidence type="ECO:0000313" key="5">
    <source>
        <dbReference type="Proteomes" id="UP000319578"/>
    </source>
</evidence>
<dbReference type="EMBL" id="LGIQ01000005">
    <property type="protein sequence ID" value="KNB73268.1"/>
    <property type="molecule type" value="Genomic_DNA"/>
</dbReference>
<protein>
    <submittedName>
        <fullName evidence="3">Uncharacterized protein</fullName>
    </submittedName>
</protein>
<evidence type="ECO:0000313" key="2">
    <source>
        <dbReference type="EMBL" id="GED68370.1"/>
    </source>
</evidence>
<dbReference type="STRING" id="54915.ADS79_04690"/>
<organism evidence="3 4">
    <name type="scientific">Brevibacillus reuszeri</name>
    <dbReference type="NCBI Taxonomy" id="54915"/>
    <lineage>
        <taxon>Bacteria</taxon>
        <taxon>Bacillati</taxon>
        <taxon>Bacillota</taxon>
        <taxon>Bacilli</taxon>
        <taxon>Bacillales</taxon>
        <taxon>Paenibacillaceae</taxon>
        <taxon>Brevibacillus</taxon>
    </lineage>
</organism>
<gene>
    <name evidence="3" type="ORF">ADS79_04690</name>
    <name evidence="2" type="ORF">BRE01_20720</name>
</gene>
<keyword evidence="1" id="KW-0472">Membrane</keyword>
<evidence type="ECO:0000256" key="1">
    <source>
        <dbReference type="SAM" id="Phobius"/>
    </source>
</evidence>
<dbReference type="PATRIC" id="fig|54915.3.peg.6331"/>
<feature type="transmembrane region" description="Helical" evidence="1">
    <location>
        <begin position="78"/>
        <end position="100"/>
    </location>
</feature>